<name>K7M3V1_SOYBN</name>
<evidence type="ECO:0000256" key="7">
    <source>
        <dbReference type="SAM" id="Coils"/>
    </source>
</evidence>
<dbReference type="KEGG" id="gmx:100814194"/>
<dbReference type="Proteomes" id="UP000008827">
    <property type="component" value="Chromosome 13"/>
</dbReference>
<feature type="region of interest" description="Disordered" evidence="8">
    <location>
        <begin position="1"/>
        <end position="111"/>
    </location>
</feature>
<dbReference type="PANTHER" id="PTHR31307">
    <property type="entry name" value="TRIHELIX TRANSCRIPTION FACTOR ASIL2"/>
    <property type="match status" value="1"/>
</dbReference>
<evidence type="ECO:0000256" key="1">
    <source>
        <dbReference type="ARBA" id="ARBA00004123"/>
    </source>
</evidence>
<dbReference type="GeneID" id="100814194"/>
<dbReference type="ExpressionAtlas" id="K7M3V1">
    <property type="expression patterns" value="baseline and differential"/>
</dbReference>
<feature type="region of interest" description="Disordered" evidence="8">
    <location>
        <begin position="132"/>
        <end position="151"/>
    </location>
</feature>
<dbReference type="FunFam" id="1.10.10.60:FF:000104">
    <property type="entry name" value="trihelix transcription factor ASIL2"/>
    <property type="match status" value="1"/>
</dbReference>
<keyword evidence="4" id="KW-0238">DNA-binding</keyword>
<evidence type="ECO:0000259" key="9">
    <source>
        <dbReference type="PROSITE" id="PS50090"/>
    </source>
</evidence>
<dbReference type="Gene3D" id="1.10.10.60">
    <property type="entry name" value="Homeodomain-like"/>
    <property type="match status" value="1"/>
</dbReference>
<dbReference type="HOGENOM" id="CLU_042856_2_1_1"/>
<dbReference type="eggNOG" id="KOG4282">
    <property type="taxonomic scope" value="Eukaryota"/>
</dbReference>
<keyword evidence="6" id="KW-0539">Nucleus</keyword>
<proteinExistence type="predicted"/>
<feature type="region of interest" description="Disordered" evidence="8">
    <location>
        <begin position="271"/>
        <end position="310"/>
    </location>
</feature>
<feature type="compositionally biased region" description="Acidic residues" evidence="8">
    <location>
        <begin position="66"/>
        <end position="89"/>
    </location>
</feature>
<dbReference type="InterPro" id="IPR044823">
    <property type="entry name" value="ASIL1/2-like"/>
</dbReference>
<feature type="coiled-coil region" evidence="7">
    <location>
        <begin position="326"/>
        <end position="379"/>
    </location>
</feature>
<feature type="compositionally biased region" description="Acidic residues" evidence="8">
    <location>
        <begin position="32"/>
        <end position="54"/>
    </location>
</feature>
<organism evidence="10">
    <name type="scientific">Glycine max</name>
    <name type="common">Soybean</name>
    <name type="synonym">Glycine hispida</name>
    <dbReference type="NCBI Taxonomy" id="3847"/>
    <lineage>
        <taxon>Eukaryota</taxon>
        <taxon>Viridiplantae</taxon>
        <taxon>Streptophyta</taxon>
        <taxon>Embryophyta</taxon>
        <taxon>Tracheophyta</taxon>
        <taxon>Spermatophyta</taxon>
        <taxon>Magnoliopsida</taxon>
        <taxon>eudicotyledons</taxon>
        <taxon>Gunneridae</taxon>
        <taxon>Pentapetalae</taxon>
        <taxon>rosids</taxon>
        <taxon>fabids</taxon>
        <taxon>Fabales</taxon>
        <taxon>Fabaceae</taxon>
        <taxon>Papilionoideae</taxon>
        <taxon>50 kb inversion clade</taxon>
        <taxon>NPAAA clade</taxon>
        <taxon>indigoferoid/millettioid clade</taxon>
        <taxon>Phaseoleae</taxon>
        <taxon>Glycine</taxon>
        <taxon>Glycine subgen. Soja</taxon>
    </lineage>
</organism>
<dbReference type="RefSeq" id="XP_003543648.1">
    <property type="nucleotide sequence ID" value="XM_003543600.5"/>
</dbReference>
<reference evidence="10 11" key="1">
    <citation type="journal article" date="2010" name="Nature">
        <title>Genome sequence of the palaeopolyploid soybean.</title>
        <authorList>
            <person name="Schmutz J."/>
            <person name="Cannon S.B."/>
            <person name="Schlueter J."/>
            <person name="Ma J."/>
            <person name="Mitros T."/>
            <person name="Nelson W."/>
            <person name="Hyten D.L."/>
            <person name="Song Q."/>
            <person name="Thelen J.J."/>
            <person name="Cheng J."/>
            <person name="Xu D."/>
            <person name="Hellsten U."/>
            <person name="May G.D."/>
            <person name="Yu Y."/>
            <person name="Sakurai T."/>
            <person name="Umezawa T."/>
            <person name="Bhattacharyya M.K."/>
            <person name="Sandhu D."/>
            <person name="Valliyodan B."/>
            <person name="Lindquist E."/>
            <person name="Peto M."/>
            <person name="Grant D."/>
            <person name="Shu S."/>
            <person name="Goodstein D."/>
            <person name="Barry K."/>
            <person name="Futrell-Griggs M."/>
            <person name="Abernathy B."/>
            <person name="Du J."/>
            <person name="Tian Z."/>
            <person name="Zhu L."/>
            <person name="Gill N."/>
            <person name="Joshi T."/>
            <person name="Libault M."/>
            <person name="Sethuraman A."/>
            <person name="Zhang X.-C."/>
            <person name="Shinozaki K."/>
            <person name="Nguyen H.T."/>
            <person name="Wing R.A."/>
            <person name="Cregan P."/>
            <person name="Specht J."/>
            <person name="Grimwood J."/>
            <person name="Rokhsar D."/>
            <person name="Stacey G."/>
            <person name="Shoemaker R.C."/>
            <person name="Jackson S.A."/>
        </authorList>
    </citation>
    <scope>NUCLEOTIDE SEQUENCE [LARGE SCALE GENOMIC DNA]</scope>
    <source>
        <strain evidence="11">cv. Williams 82</strain>
        <tissue evidence="10">Callus</tissue>
    </source>
</reference>
<sequence>MDGIEDDARYPPNPYGYGYQNSLYSPPVDTEYALDDNDENEEHVQLEGEDEVDVDQSNNLQLPQKDDDEEDGMDGGGDENDDDEEEEAEENKQIDYYPTKSDEDEVEWHPKKQKLKSLISTYELAPRVPAPSVAATAPSVPKPSSGGRNSLTDWTERETFVLLDAWGDRFLQHGRKSLRCEEWQQIAKMVSQVSKIERTDTQCRNRLDTLKKKYKKEKAKFPDSDGGACKWVYFKSMDELMASPPQQAGLSCGVDSGEYVFMNPRVHLNHANGLDEMRDSPDNTESTGEEGSDGPQAKKRKKRRGSGEASSFRLLADSIQKFSKIYEKIENSKRQQMVELEKMRMDFHKELETQKRQILENLRCEISKLEQRNDDNDDSAENGT</sequence>
<dbReference type="EMBL" id="CM000846">
    <property type="protein sequence ID" value="KRH23479.1"/>
    <property type="molecule type" value="Genomic_DNA"/>
</dbReference>
<keyword evidence="12" id="KW-1185">Reference proteome</keyword>
<dbReference type="AlphaFoldDB" id="K7M3V1"/>
<protein>
    <recommendedName>
        <fullName evidence="9">Myb-like domain-containing protein</fullName>
    </recommendedName>
</protein>
<dbReference type="Pfam" id="PF13837">
    <property type="entry name" value="Myb_DNA-bind_4"/>
    <property type="match status" value="1"/>
</dbReference>
<evidence type="ECO:0000256" key="8">
    <source>
        <dbReference type="SAM" id="MobiDB-lite"/>
    </source>
</evidence>
<evidence type="ECO:0000313" key="10">
    <source>
        <dbReference type="EMBL" id="KRH23479.1"/>
    </source>
</evidence>
<feature type="compositionally biased region" description="Low complexity" evidence="8">
    <location>
        <begin position="132"/>
        <end position="145"/>
    </location>
</feature>
<reference evidence="10" key="3">
    <citation type="submission" date="2018-07" db="EMBL/GenBank/DDBJ databases">
        <title>WGS assembly of Glycine max.</title>
        <authorList>
            <person name="Schmutz J."/>
            <person name="Cannon S."/>
            <person name="Schlueter J."/>
            <person name="Ma J."/>
            <person name="Mitros T."/>
            <person name="Nelson W."/>
            <person name="Hyten D."/>
            <person name="Song Q."/>
            <person name="Thelen J."/>
            <person name="Cheng J."/>
            <person name="Xu D."/>
            <person name="Hellsten U."/>
            <person name="May G."/>
            <person name="Yu Y."/>
            <person name="Sakurai T."/>
            <person name="Umezawa T."/>
            <person name="Bhattacharyya M."/>
            <person name="Sandhu D."/>
            <person name="Valliyodan B."/>
            <person name="Lindquist E."/>
            <person name="Peto M."/>
            <person name="Grant D."/>
            <person name="Shu S."/>
            <person name="Goodstein D."/>
            <person name="Barry K."/>
            <person name="Futrell-Griggs M."/>
            <person name="Abernathy B."/>
            <person name="Du J."/>
            <person name="Tian Z."/>
            <person name="Zhu L."/>
            <person name="Gill N."/>
            <person name="Joshi T."/>
            <person name="Libault M."/>
            <person name="Sethuraman A."/>
            <person name="Zhang X."/>
            <person name="Shinozaki K."/>
            <person name="Nguyen H."/>
            <person name="Wing R."/>
            <person name="Cregan P."/>
            <person name="Specht J."/>
            <person name="Grimwood J."/>
            <person name="Rokhsar D."/>
            <person name="Stacey G."/>
            <person name="Shoemaker R."/>
            <person name="Jackson S."/>
        </authorList>
    </citation>
    <scope>NUCLEOTIDE SEQUENCE</scope>
    <source>
        <tissue evidence="10">Callus</tissue>
    </source>
</reference>
<keyword evidence="2" id="KW-0805">Transcription regulation</keyword>
<feature type="domain" description="Myb-like" evidence="9">
    <location>
        <begin position="154"/>
        <end position="211"/>
    </location>
</feature>
<dbReference type="InterPro" id="IPR001005">
    <property type="entry name" value="SANT/Myb"/>
</dbReference>
<evidence type="ECO:0000313" key="11">
    <source>
        <dbReference type="EnsemblPlants" id="KRH23479"/>
    </source>
</evidence>
<dbReference type="PANTHER" id="PTHR31307:SF6">
    <property type="entry name" value="OS01G0718900 PROTEIN"/>
    <property type="match status" value="1"/>
</dbReference>
<gene>
    <name evidence="11" type="primary">LOC100814194</name>
    <name evidence="10" type="ORF">GLYMA_13G359800</name>
</gene>
<accession>K7M3V1</accession>
<comment type="subcellular location">
    <subcellularLocation>
        <location evidence="1">Nucleus</location>
    </subcellularLocation>
</comment>
<reference evidence="11" key="2">
    <citation type="submission" date="2018-02" db="UniProtKB">
        <authorList>
            <consortium name="EnsemblPlants"/>
        </authorList>
    </citation>
    <scope>IDENTIFICATION</scope>
    <source>
        <strain evidence="11">Williams 82</strain>
    </source>
</reference>
<keyword evidence="3 7" id="KW-0175">Coiled coil</keyword>
<dbReference type="InterPro" id="IPR044822">
    <property type="entry name" value="Myb_DNA-bind_4"/>
</dbReference>
<evidence type="ECO:0000313" key="12">
    <source>
        <dbReference type="Proteomes" id="UP000008827"/>
    </source>
</evidence>
<evidence type="ECO:0000256" key="3">
    <source>
        <dbReference type="ARBA" id="ARBA00023054"/>
    </source>
</evidence>
<dbReference type="OrthoDB" id="691673at2759"/>
<dbReference type="Gramene" id="KRH23479">
    <property type="protein sequence ID" value="KRH23479"/>
    <property type="gene ID" value="GLYMA_13G359800"/>
</dbReference>
<evidence type="ECO:0000256" key="5">
    <source>
        <dbReference type="ARBA" id="ARBA00023163"/>
    </source>
</evidence>
<dbReference type="EnsemblPlants" id="KRH23479">
    <property type="protein sequence ID" value="KRH23479"/>
    <property type="gene ID" value="GLYMA_13G359800"/>
</dbReference>
<dbReference type="GO" id="GO:0005634">
    <property type="term" value="C:nucleus"/>
    <property type="evidence" value="ECO:0000318"/>
    <property type="project" value="GO_Central"/>
</dbReference>
<keyword evidence="5" id="KW-0804">Transcription</keyword>
<dbReference type="GO" id="GO:0000976">
    <property type="term" value="F:transcription cis-regulatory region binding"/>
    <property type="evidence" value="ECO:0000318"/>
    <property type="project" value="GO_Central"/>
</dbReference>
<dbReference type="PROSITE" id="PS50090">
    <property type="entry name" value="MYB_LIKE"/>
    <property type="match status" value="1"/>
</dbReference>
<dbReference type="SMR" id="K7M3V1"/>
<evidence type="ECO:0000256" key="4">
    <source>
        <dbReference type="ARBA" id="ARBA00023125"/>
    </source>
</evidence>
<dbReference type="STRING" id="3847.K7M3V1"/>
<dbReference type="PaxDb" id="3847-GLYMA13G43651.2"/>
<evidence type="ECO:0000256" key="6">
    <source>
        <dbReference type="ARBA" id="ARBA00023242"/>
    </source>
</evidence>
<evidence type="ECO:0000256" key="2">
    <source>
        <dbReference type="ARBA" id="ARBA00023015"/>
    </source>
</evidence>